<dbReference type="InterPro" id="IPR011990">
    <property type="entry name" value="TPR-like_helical_dom_sf"/>
</dbReference>
<gene>
    <name evidence="1" type="ORF">S06H3_16907</name>
</gene>
<accession>X1KAC4</accession>
<dbReference type="AlphaFoldDB" id="X1KAC4"/>
<dbReference type="Gene3D" id="1.25.40.10">
    <property type="entry name" value="Tetratricopeptide repeat domain"/>
    <property type="match status" value="1"/>
</dbReference>
<comment type="caution">
    <text evidence="1">The sequence shown here is derived from an EMBL/GenBank/DDBJ whole genome shotgun (WGS) entry which is preliminary data.</text>
</comment>
<name>X1KAC4_9ZZZZ</name>
<reference evidence="1" key="1">
    <citation type="journal article" date="2014" name="Front. Microbiol.">
        <title>High frequency of phylogenetically diverse reductive dehalogenase-homologous genes in deep subseafloor sedimentary metagenomes.</title>
        <authorList>
            <person name="Kawai M."/>
            <person name="Futagami T."/>
            <person name="Toyoda A."/>
            <person name="Takaki Y."/>
            <person name="Nishi S."/>
            <person name="Hori S."/>
            <person name="Arai W."/>
            <person name="Tsubouchi T."/>
            <person name="Morono Y."/>
            <person name="Uchiyama I."/>
            <person name="Ito T."/>
            <person name="Fujiyama A."/>
            <person name="Inagaki F."/>
            <person name="Takami H."/>
        </authorList>
    </citation>
    <scope>NUCLEOTIDE SEQUENCE</scope>
    <source>
        <strain evidence="1">Expedition CK06-06</strain>
    </source>
</reference>
<dbReference type="EMBL" id="BARV01008406">
    <property type="protein sequence ID" value="GAI03553.1"/>
    <property type="molecule type" value="Genomic_DNA"/>
</dbReference>
<proteinExistence type="predicted"/>
<protein>
    <submittedName>
        <fullName evidence="1">Uncharacterized protein</fullName>
    </submittedName>
</protein>
<evidence type="ECO:0000313" key="1">
    <source>
        <dbReference type="EMBL" id="GAI03553.1"/>
    </source>
</evidence>
<sequence>MSEKIGDIYNKGINYIHLGEEYLRKDEFKEVKYYISHAEKIFKELEDKLGLADVFKLISASFLLPTVD</sequence>
<organism evidence="1">
    <name type="scientific">marine sediment metagenome</name>
    <dbReference type="NCBI Taxonomy" id="412755"/>
    <lineage>
        <taxon>unclassified sequences</taxon>
        <taxon>metagenomes</taxon>
        <taxon>ecological metagenomes</taxon>
    </lineage>
</organism>